<dbReference type="InterPro" id="IPR038152">
    <property type="entry name" value="Carbam_trans_C_sf"/>
</dbReference>
<dbReference type="InterPro" id="IPR043129">
    <property type="entry name" value="ATPase_NBD"/>
</dbReference>
<dbReference type="CDD" id="cd24098">
    <property type="entry name" value="ASKHA_NBD_TobZ_N"/>
    <property type="match status" value="1"/>
</dbReference>
<dbReference type="Pfam" id="PF02543">
    <property type="entry name" value="Carbam_trans_N"/>
    <property type="match status" value="2"/>
</dbReference>
<proteinExistence type="inferred from homology"/>
<evidence type="ECO:0000313" key="5">
    <source>
        <dbReference type="Proteomes" id="UP000184310"/>
    </source>
</evidence>
<name>A0A1M6MSK4_9CLOT</name>
<reference evidence="4 5" key="1">
    <citation type="submission" date="2016-11" db="EMBL/GenBank/DDBJ databases">
        <authorList>
            <person name="Jaros S."/>
            <person name="Januszkiewicz K."/>
            <person name="Wedrychowicz H."/>
        </authorList>
    </citation>
    <scope>NUCLEOTIDE SEQUENCE [LARGE SCALE GENOMIC DNA]</scope>
    <source>
        <strain evidence="4 5">DSM 21758</strain>
    </source>
</reference>
<keyword evidence="4" id="KW-0808">Transferase</keyword>
<dbReference type="Proteomes" id="UP000184310">
    <property type="component" value="Unassembled WGS sequence"/>
</dbReference>
<dbReference type="Gene3D" id="3.90.870.20">
    <property type="entry name" value="Carbamoyltransferase, C-terminal domain"/>
    <property type="match status" value="1"/>
</dbReference>
<dbReference type="Gene3D" id="3.30.420.40">
    <property type="match status" value="2"/>
</dbReference>
<dbReference type="OrthoDB" id="9780777at2"/>
<feature type="domain" description="Carbamoyltransferase" evidence="2">
    <location>
        <begin position="93"/>
        <end position="328"/>
    </location>
</feature>
<dbReference type="InterPro" id="IPR003696">
    <property type="entry name" value="Carbtransf_dom"/>
</dbReference>
<evidence type="ECO:0000313" key="4">
    <source>
        <dbReference type="EMBL" id="SHJ86392.1"/>
    </source>
</evidence>
<evidence type="ECO:0000256" key="1">
    <source>
        <dbReference type="ARBA" id="ARBA00006129"/>
    </source>
</evidence>
<feature type="domain" description="Carbamoyltransferase C-terminal" evidence="3">
    <location>
        <begin position="380"/>
        <end position="547"/>
    </location>
</feature>
<protein>
    <submittedName>
        <fullName evidence="4">Carbamoyltransferase</fullName>
    </submittedName>
</protein>
<evidence type="ECO:0000259" key="2">
    <source>
        <dbReference type="Pfam" id="PF02543"/>
    </source>
</evidence>
<keyword evidence="5" id="KW-1185">Reference proteome</keyword>
<accession>A0A1M6MSK4</accession>
<organism evidence="4 5">
    <name type="scientific">Clostridium cavendishii DSM 21758</name>
    <dbReference type="NCBI Taxonomy" id="1121302"/>
    <lineage>
        <taxon>Bacteria</taxon>
        <taxon>Bacillati</taxon>
        <taxon>Bacillota</taxon>
        <taxon>Clostridia</taxon>
        <taxon>Eubacteriales</taxon>
        <taxon>Clostridiaceae</taxon>
        <taxon>Clostridium</taxon>
    </lineage>
</organism>
<dbReference type="GO" id="GO:0016740">
    <property type="term" value="F:transferase activity"/>
    <property type="evidence" value="ECO:0007669"/>
    <property type="project" value="UniProtKB-KW"/>
</dbReference>
<evidence type="ECO:0000259" key="3">
    <source>
        <dbReference type="Pfam" id="PF16861"/>
    </source>
</evidence>
<dbReference type="InterPro" id="IPR031730">
    <property type="entry name" value="Carbam_trans_C"/>
</dbReference>
<dbReference type="RefSeq" id="WP_072988688.1">
    <property type="nucleotide sequence ID" value="NZ_FQZB01000011.1"/>
</dbReference>
<feature type="domain" description="Carbamoyltransferase" evidence="2">
    <location>
        <begin position="4"/>
        <end position="69"/>
    </location>
</feature>
<dbReference type="PANTHER" id="PTHR34847">
    <property type="entry name" value="NODULATION PROTEIN U"/>
    <property type="match status" value="1"/>
</dbReference>
<dbReference type="InterPro" id="IPR051338">
    <property type="entry name" value="NodU/CmcH_Carbamoyltrnsfr"/>
</dbReference>
<dbReference type="EMBL" id="FQZB01000011">
    <property type="protein sequence ID" value="SHJ86392.1"/>
    <property type="molecule type" value="Genomic_DNA"/>
</dbReference>
<dbReference type="STRING" id="1121302.SAMN02745163_02746"/>
<dbReference type="Pfam" id="PF16861">
    <property type="entry name" value="Carbam_trans_C"/>
    <property type="match status" value="1"/>
</dbReference>
<dbReference type="PANTHER" id="PTHR34847:SF1">
    <property type="entry name" value="NODULATION PROTEIN U"/>
    <property type="match status" value="1"/>
</dbReference>
<sequence length="551" mass="62055">MYVLGIAGLLGHDAAACLMQDGEIIAMVEEERLSRVPHSLDKYHPRLAIEECLKIANIQLDDVDYIALSWDNSLLPDRVNIPDASVIFSKREFQYKTLPKIETVNHHLAHAASSFYFSGFDEASVLVVDGAGEDSATTMYYGKGSNLKKIKSIDYIESLGEFYSLATAYLGFSIHDAGKMMGLAPYGKPIYSFPRIKLDNEFGYRIDVSHNIRMDKIRNVYAKDFIKMGIDPRYMSREYDQLFFRHSNVTEFSQQHLDFSASVQKTLEDCYINLVKVLVNNTRCRNLCLSGGVALNCTANGRLSRMGLVDDMFIQPAAHDAGTAIGAAAYVMAQLGYKISPIKNTYKGNSFKNDKIIKLLDHLGMNYVHSSDISGQISEYLGRGYVIGWFQGAAEYGPRALGNRSIIADPTRPGIRDYVNNKVKLREPFRPFGPSVLESEVGEWFENINQSRYMLKAVQVKEEKRKKIEGAVHVDGSSRPQTVTAESNPRYYDLIESFYKKSGVPMVLNTSFNLRGEAMVYTPYDAIRTFYTSALDVLVMEDIIVKKRVLK</sequence>
<dbReference type="SUPFAM" id="SSF53067">
    <property type="entry name" value="Actin-like ATPase domain"/>
    <property type="match status" value="1"/>
</dbReference>
<gene>
    <name evidence="4" type="ORF">SAMN02745163_02746</name>
</gene>
<comment type="similarity">
    <text evidence="1">Belongs to the NodU/CmcH family.</text>
</comment>
<dbReference type="AlphaFoldDB" id="A0A1M6MSK4"/>